<evidence type="ECO:0000313" key="1">
    <source>
        <dbReference type="EMBL" id="VVC37658.1"/>
    </source>
</evidence>
<evidence type="ECO:0000313" key="2">
    <source>
        <dbReference type="Proteomes" id="UP000325440"/>
    </source>
</evidence>
<accession>A0A5E4N1G6</accession>
<keyword evidence="2" id="KW-1185">Reference proteome</keyword>
<reference evidence="1 2" key="1">
    <citation type="submission" date="2019-08" db="EMBL/GenBank/DDBJ databases">
        <authorList>
            <person name="Alioto T."/>
            <person name="Alioto T."/>
            <person name="Gomez Garrido J."/>
        </authorList>
    </citation>
    <scope>NUCLEOTIDE SEQUENCE [LARGE SCALE GENOMIC DNA]</scope>
</reference>
<dbReference type="Proteomes" id="UP000325440">
    <property type="component" value="Unassembled WGS sequence"/>
</dbReference>
<proteinExistence type="predicted"/>
<name>A0A5E4N1G6_9HEMI</name>
<sequence length="165" mass="18502">MILPYEKSKLYYAYTLIVSLRLNEGSNTTFDADKTCLSVSSIVPFGWSTSLSPITVTRDGDFLTLDTRDSSPQNQSTGNSSPLAATNISTRFWATKSPTVVAVRYQSEFRSSAVDRYRIPRRAYSDFLALSTSTTVSFRKPPCSKLHFTTIPFLSKGRTVRRFGR</sequence>
<dbReference type="AlphaFoldDB" id="A0A5E4N1G6"/>
<protein>
    <submittedName>
        <fullName evidence="1">Uncharacterized protein</fullName>
    </submittedName>
</protein>
<dbReference type="EMBL" id="CABPRJ010001452">
    <property type="protein sequence ID" value="VVC37658.1"/>
    <property type="molecule type" value="Genomic_DNA"/>
</dbReference>
<organism evidence="1 2">
    <name type="scientific">Cinara cedri</name>
    <dbReference type="NCBI Taxonomy" id="506608"/>
    <lineage>
        <taxon>Eukaryota</taxon>
        <taxon>Metazoa</taxon>
        <taxon>Ecdysozoa</taxon>
        <taxon>Arthropoda</taxon>
        <taxon>Hexapoda</taxon>
        <taxon>Insecta</taxon>
        <taxon>Pterygota</taxon>
        <taxon>Neoptera</taxon>
        <taxon>Paraneoptera</taxon>
        <taxon>Hemiptera</taxon>
        <taxon>Sternorrhyncha</taxon>
        <taxon>Aphidomorpha</taxon>
        <taxon>Aphidoidea</taxon>
        <taxon>Aphididae</taxon>
        <taxon>Lachninae</taxon>
        <taxon>Cinara</taxon>
    </lineage>
</organism>
<gene>
    <name evidence="1" type="ORF">CINCED_3A022702</name>
</gene>